<dbReference type="SMART" id="SM00032">
    <property type="entry name" value="CCP"/>
    <property type="match status" value="4"/>
</dbReference>
<dbReference type="InterPro" id="IPR043555">
    <property type="entry name" value="SRPX-like"/>
</dbReference>
<keyword evidence="1" id="KW-0677">Repeat</keyword>
<feature type="disulfide bond" evidence="3">
    <location>
        <begin position="180"/>
        <end position="223"/>
    </location>
</feature>
<dbReference type="InterPro" id="IPR009030">
    <property type="entry name" value="Growth_fac_rcpt_cys_sf"/>
</dbReference>
<dbReference type="FunFam" id="2.10.50.10:FF:000018">
    <property type="entry name" value="Sushi, von Willebrand factor type A, EGF and pentraxin domain-containing 1"/>
    <property type="match status" value="1"/>
</dbReference>
<feature type="domain" description="Sushi" evidence="7">
    <location>
        <begin position="388"/>
        <end position="453"/>
    </location>
</feature>
<sequence>MGSLLIFYLLILICFVAVDSNAGVVCDVRDVPALTVDYCEVIGHEQDSSKQELQSTVDHGTRCVFRNQNSTVVVTKQCNIHGWHDTDTYNAGPRDHSPPNIVCPYVEPKPADPMQTSTIMTWTEPIAHDNKDGAIIPYRGGPGPGSAFGENVTEVKYFVRDRAGNPSSCSIKVKVIVVRCPLLSPVSDGYYMCHPSNDMVQGTQCQFGCYRGHYLVGNHSIECDGKTETWNTQQPKCDRLQCQSIGVVASPLHFNCTDTNYYRSICTFSCEQGYDITPGQTRVMLCTENGTWRGSQPECKDAIPPSFTLCNGYQIGFAKRGSDYGVMTTFQLPTVKDNIDQNPKLKMLSRTDPSERLKAGVYDILYSAEDKAGNKAVNCRIKVVMKVITCPRIYPTADTLVTCDSGSRFGSNCNFSCENAATLNKTDPVTCQRQNTKSYGHWSWDDKQPYCVGAKRCRDDLKAPENGALACDYWLGGKFCHMFCRSRYDVPVGHIDGNAMFVCGQSGKWMPSSSVPNCARVIGFRSSKYRLNIDFHYTGNCHDQDVVLKIQQTFIEHWKTDVHYSEGCLHEIDKCIPSNIQVMCGSLTGKRSTRLTISFDVQMESSSDMDSEQFTNISYHQYSVIQKIKKAIHNEEFNFELDTNSTVNATDFTYTLLEVVCPDNTVPTNNHNNCAKCPPGTYYKKNTKSCDTCPRGTFQPMEGQPSCIKCPTGKTTPTEGSTSRATCEDACLPGSWSMDGIPPCSYCPKGTYQDSYGGIDCKICPRSLTTDLDGAESFQHCQEFDIHFNSPNVSVERMFEAVSSSSVFVSTWMRIEKYQHKNSILAIHVDGYNQTNIFLRDDTVQISHNGDKFDLEPSHKLSPSKWYFLTEAFNWCCLIETRTSLKLNFNFLVGQLKDVSGGGIEGRISQLNIYRKPVKSVKAHKCFGSMTGDILSWKEFEDVLQDDINVHTPSDCDVDGEWSEWGNWSTCSLSCDNGTITRTRLCNSPTPDHGGETCLGNSTEYDICEEEKCRVCKQLVEQENTVLFCHNNTATDTINCTLNCQPGFAFDHDPKDYYFCGPETLHEWDFQTNENPLARLPSCTEINNASQLIIDYTARYADLICDLSVKADAAENKIKEVLRVASDKIDCIGNGLCKIVRLEVINCTDYRLGKKDTLSDKAAFNISFWCDSHSYGSDECYTVLLDAFNSMVNQTRERRLDSEVDNTIYPIDPQSLNVDSKVICESGMVSIDFRCVSCTKGRFESKGNCELCGIGYYQDEIGRTYCKTCPDGKTSLGKGSTNINDCSVEVNNHMEDIVNGTVIGVVGALSVTSIIVLVFVLRRNL</sequence>
<dbReference type="Gene3D" id="2.10.70.10">
    <property type="entry name" value="Complement Module, domain 1"/>
    <property type="match status" value="3"/>
</dbReference>
<feature type="domain" description="Sushi" evidence="7">
    <location>
        <begin position="240"/>
        <end position="301"/>
    </location>
</feature>
<keyword evidence="4" id="KW-0472">Membrane</keyword>
<evidence type="ECO:0000259" key="7">
    <source>
        <dbReference type="PROSITE" id="PS50923"/>
    </source>
</evidence>
<dbReference type="Proteomes" id="UP000596742">
    <property type="component" value="Unassembled WGS sequence"/>
</dbReference>
<dbReference type="SMART" id="SM00209">
    <property type="entry name" value="TSP1"/>
    <property type="match status" value="1"/>
</dbReference>
<dbReference type="OrthoDB" id="6136178at2759"/>
<dbReference type="Pfam" id="PF00090">
    <property type="entry name" value="TSP_1"/>
    <property type="match status" value="1"/>
</dbReference>
<feature type="chain" id="PRO_5032667486" evidence="5">
    <location>
        <begin position="21"/>
        <end position="1325"/>
    </location>
</feature>
<evidence type="ECO:0000256" key="3">
    <source>
        <dbReference type="PROSITE-ProRule" id="PRU00302"/>
    </source>
</evidence>
<feature type="domain" description="HYR" evidence="6">
    <location>
        <begin position="94"/>
        <end position="177"/>
    </location>
</feature>
<evidence type="ECO:0000256" key="4">
    <source>
        <dbReference type="SAM" id="Phobius"/>
    </source>
</evidence>
<keyword evidence="4" id="KW-0812">Transmembrane</keyword>
<comment type="caution">
    <text evidence="8">The sequence shown here is derived from an EMBL/GenBank/DDBJ whole genome shotgun (WGS) entry which is preliminary data.</text>
</comment>
<dbReference type="SUPFAM" id="SSF82895">
    <property type="entry name" value="TSP-1 type 1 repeat"/>
    <property type="match status" value="1"/>
</dbReference>
<dbReference type="SUPFAM" id="SSF57535">
    <property type="entry name" value="Complement control module/SCR domain"/>
    <property type="match status" value="3"/>
</dbReference>
<dbReference type="FunFam" id="2.20.100.10:FF:000007">
    <property type="entry name" value="Thrombospondin 1"/>
    <property type="match status" value="1"/>
</dbReference>
<feature type="domain" description="Sushi" evidence="7">
    <location>
        <begin position="178"/>
        <end position="239"/>
    </location>
</feature>
<dbReference type="InterPro" id="IPR003410">
    <property type="entry name" value="HYR_dom"/>
</dbReference>
<gene>
    <name evidence="8" type="ORF">MGAL_10B057143</name>
</gene>
<dbReference type="InterPro" id="IPR000436">
    <property type="entry name" value="Sushi_SCR_CCP_dom"/>
</dbReference>
<keyword evidence="4" id="KW-1133">Transmembrane helix</keyword>
<dbReference type="Gene3D" id="2.20.100.10">
    <property type="entry name" value="Thrombospondin type-1 (TSP1) repeat"/>
    <property type="match status" value="1"/>
</dbReference>
<dbReference type="EMBL" id="UYJE01010041">
    <property type="protein sequence ID" value="VDI79195.1"/>
    <property type="molecule type" value="Genomic_DNA"/>
</dbReference>
<evidence type="ECO:0000313" key="8">
    <source>
        <dbReference type="EMBL" id="VDI79195.1"/>
    </source>
</evidence>
<dbReference type="PANTHER" id="PTHR46343">
    <property type="entry name" value="HYR DOMAIN-CONTAINING PROTEIN"/>
    <property type="match status" value="1"/>
</dbReference>
<dbReference type="SMART" id="SM01411">
    <property type="entry name" value="Ephrin_rec_like"/>
    <property type="match status" value="3"/>
</dbReference>
<proteinExistence type="predicted"/>
<dbReference type="InterPro" id="IPR035976">
    <property type="entry name" value="Sushi/SCR/CCP_sf"/>
</dbReference>
<keyword evidence="2 3" id="KW-1015">Disulfide bond</keyword>
<accession>A0A8B6HFK8</accession>
<keyword evidence="9" id="KW-1185">Reference proteome</keyword>
<dbReference type="Pfam" id="PF07699">
    <property type="entry name" value="Ephrin_rec_like"/>
    <property type="match status" value="3"/>
</dbReference>
<dbReference type="Gene3D" id="2.10.50.10">
    <property type="entry name" value="Tumor Necrosis Factor Receptor, subunit A, domain 2"/>
    <property type="match status" value="3"/>
</dbReference>
<feature type="transmembrane region" description="Helical" evidence="4">
    <location>
        <begin position="1297"/>
        <end position="1321"/>
    </location>
</feature>
<dbReference type="PROSITE" id="PS50923">
    <property type="entry name" value="SUSHI"/>
    <property type="match status" value="4"/>
</dbReference>
<reference evidence="8" key="1">
    <citation type="submission" date="2018-11" db="EMBL/GenBank/DDBJ databases">
        <authorList>
            <person name="Alioto T."/>
            <person name="Alioto T."/>
        </authorList>
    </citation>
    <scope>NUCLEOTIDE SEQUENCE</scope>
</reference>
<feature type="domain" description="Sushi" evidence="7">
    <location>
        <begin position="455"/>
        <end position="520"/>
    </location>
</feature>
<name>A0A8B6HFK8_MYTGA</name>
<comment type="caution">
    <text evidence="3">Lacks conserved residue(s) required for the propagation of feature annotation.</text>
</comment>
<dbReference type="InterPro" id="IPR036383">
    <property type="entry name" value="TSP1_rpt_sf"/>
</dbReference>
<keyword evidence="5" id="KW-0732">Signal</keyword>
<dbReference type="SUPFAM" id="SSF57184">
    <property type="entry name" value="Growth factor receptor domain"/>
    <property type="match status" value="1"/>
</dbReference>
<organism evidence="8 9">
    <name type="scientific">Mytilus galloprovincialis</name>
    <name type="common">Mediterranean mussel</name>
    <dbReference type="NCBI Taxonomy" id="29158"/>
    <lineage>
        <taxon>Eukaryota</taxon>
        <taxon>Metazoa</taxon>
        <taxon>Spiralia</taxon>
        <taxon>Lophotrochozoa</taxon>
        <taxon>Mollusca</taxon>
        <taxon>Bivalvia</taxon>
        <taxon>Autobranchia</taxon>
        <taxon>Pteriomorphia</taxon>
        <taxon>Mytilida</taxon>
        <taxon>Mytiloidea</taxon>
        <taxon>Mytilidae</taxon>
        <taxon>Mytilinae</taxon>
        <taxon>Mytilus</taxon>
    </lineage>
</organism>
<dbReference type="InterPro" id="IPR000884">
    <property type="entry name" value="TSP1_rpt"/>
</dbReference>
<evidence type="ECO:0000256" key="5">
    <source>
        <dbReference type="SAM" id="SignalP"/>
    </source>
</evidence>
<feature type="signal peptide" evidence="5">
    <location>
        <begin position="1"/>
        <end position="20"/>
    </location>
</feature>
<evidence type="ECO:0000259" key="6">
    <source>
        <dbReference type="PROSITE" id="PS50825"/>
    </source>
</evidence>
<feature type="domain" description="HYR" evidence="6">
    <location>
        <begin position="300"/>
        <end position="387"/>
    </location>
</feature>
<evidence type="ECO:0000313" key="9">
    <source>
        <dbReference type="Proteomes" id="UP000596742"/>
    </source>
</evidence>
<protein>
    <submittedName>
        <fullName evidence="8">CUB and sushi domain-containing protein</fullName>
    </submittedName>
</protein>
<dbReference type="InterPro" id="IPR011641">
    <property type="entry name" value="Tyr-kin_ephrin_A/B_rcpt-like"/>
</dbReference>
<evidence type="ECO:0000256" key="2">
    <source>
        <dbReference type="ARBA" id="ARBA00023157"/>
    </source>
</evidence>
<keyword evidence="3" id="KW-0768">Sushi</keyword>
<dbReference type="CDD" id="cd00033">
    <property type="entry name" value="CCP"/>
    <property type="match status" value="2"/>
</dbReference>
<dbReference type="Pfam" id="PF02494">
    <property type="entry name" value="HYR"/>
    <property type="match status" value="2"/>
</dbReference>
<dbReference type="PROSITE" id="PS50092">
    <property type="entry name" value="TSP1"/>
    <property type="match status" value="1"/>
</dbReference>
<dbReference type="Pfam" id="PF00084">
    <property type="entry name" value="Sushi"/>
    <property type="match status" value="2"/>
</dbReference>
<dbReference type="PANTHER" id="PTHR46343:SF2">
    <property type="entry name" value="SUSHI_VON WILLEBRAND FACTOR TYPE A_EGF_PENTRAXIN DOMAIN-CONTAINING 1"/>
    <property type="match status" value="1"/>
</dbReference>
<dbReference type="PROSITE" id="PS50825">
    <property type="entry name" value="HYR"/>
    <property type="match status" value="2"/>
</dbReference>
<evidence type="ECO:0000256" key="1">
    <source>
        <dbReference type="ARBA" id="ARBA00022737"/>
    </source>
</evidence>